<keyword evidence="2" id="KW-1185">Reference proteome</keyword>
<evidence type="ECO:0000313" key="1">
    <source>
        <dbReference type="EMBL" id="AFK06840.1"/>
    </source>
</evidence>
<proteinExistence type="predicted"/>
<dbReference type="Proteomes" id="UP000002881">
    <property type="component" value="Chromosome"/>
</dbReference>
<protein>
    <submittedName>
        <fullName evidence="1">Uncharacterized protein</fullName>
    </submittedName>
</protein>
<dbReference type="HOGENOM" id="CLU_1738345_0_0_0"/>
<evidence type="ECO:0000313" key="2">
    <source>
        <dbReference type="Proteomes" id="UP000002881"/>
    </source>
</evidence>
<dbReference type="EMBL" id="CP003532">
    <property type="protein sequence ID" value="AFK06840.1"/>
    <property type="molecule type" value="Genomic_DNA"/>
</dbReference>
<organism evidence="1 2">
    <name type="scientific">Mesotoga prima MesG1.Ag.4.2</name>
    <dbReference type="NCBI Taxonomy" id="660470"/>
    <lineage>
        <taxon>Bacteria</taxon>
        <taxon>Thermotogati</taxon>
        <taxon>Thermotogota</taxon>
        <taxon>Thermotogae</taxon>
        <taxon>Kosmotogales</taxon>
        <taxon>Kosmotogaceae</taxon>
        <taxon>Mesotoga</taxon>
    </lineage>
</organism>
<sequence>MHLFHLTLTNLEQILPLEERASFSSLTSALFGERWTADGQRRLHSDQRVFSRVGIDGDRRQEPVSTLFEMLRDDNVRRLCGSFVGANGCSPEKALVEMSAFYAKNVADRRSIWEPVRLRLARIAMRTAFSRPDPVQTHHGMTAEGGFRHI</sequence>
<reference evidence="1 2" key="1">
    <citation type="journal article" date="2012" name="Genome Biol. Evol.">
        <title>Genome Sequence of the Mesophilic Thermotogales Bacterium Mesotoga prima MesG1.Ag.4.2 Reveals the Largest Thermotogales Genome To Date.</title>
        <authorList>
            <person name="Zhaxybayeva O."/>
            <person name="Swithers K.S."/>
            <person name="Foght J."/>
            <person name="Green A.G."/>
            <person name="Bruce D."/>
            <person name="Detter C."/>
            <person name="Han S."/>
            <person name="Teshima H."/>
            <person name="Han J."/>
            <person name="Woyke T."/>
            <person name="Pitluck S."/>
            <person name="Nolan M."/>
            <person name="Ivanova N."/>
            <person name="Pati A."/>
            <person name="Land M.L."/>
            <person name="Dlutek M."/>
            <person name="Doolittle W.F."/>
            <person name="Noll K.M."/>
            <person name="Nesbo C.L."/>
        </authorList>
    </citation>
    <scope>NUCLEOTIDE SEQUENCE [LARGE SCALE GENOMIC DNA]</scope>
    <source>
        <strain evidence="2">mesG1.Ag.4.2</strain>
    </source>
</reference>
<dbReference type="KEGG" id="mpg:Theba_1136"/>
<accession>I2F4I7</accession>
<name>I2F4I7_9BACT</name>
<dbReference type="AlphaFoldDB" id="I2F4I7"/>
<gene>
    <name evidence="1" type="ORF">Theba_1136</name>
</gene>